<reference evidence="1" key="1">
    <citation type="journal article" date="2014" name="PLoS Genet.">
        <title>The Genome of Spironucleus salmonicida Highlights a Fish Pathogen Adapted to Fluctuating Environments.</title>
        <authorList>
            <person name="Xu F."/>
            <person name="Jerlstrom-Hultqvist J."/>
            <person name="Einarsson E."/>
            <person name="Astvaldsson A."/>
            <person name="Svard S.G."/>
            <person name="Andersson J.O."/>
        </authorList>
    </citation>
    <scope>NUCLEOTIDE SEQUENCE</scope>
</reference>
<organism evidence="1">
    <name type="scientific">Spironucleus salmonicida</name>
    <dbReference type="NCBI Taxonomy" id="348837"/>
    <lineage>
        <taxon>Eukaryota</taxon>
        <taxon>Metamonada</taxon>
        <taxon>Diplomonadida</taxon>
        <taxon>Hexamitidae</taxon>
        <taxon>Hexamitinae</taxon>
        <taxon>Spironucleus</taxon>
    </lineage>
</organism>
<accession>V6LKV7</accession>
<dbReference type="PROSITE" id="PS51450">
    <property type="entry name" value="LRR"/>
    <property type="match status" value="2"/>
</dbReference>
<dbReference type="InterPro" id="IPR001611">
    <property type="entry name" value="Leu-rich_rpt"/>
</dbReference>
<name>V6LKV7_9EUKA</name>
<gene>
    <name evidence="1" type="ORF">SS50377_14841</name>
</gene>
<dbReference type="Gene3D" id="3.80.10.10">
    <property type="entry name" value="Ribonuclease Inhibitor"/>
    <property type="match status" value="1"/>
</dbReference>
<dbReference type="SUPFAM" id="SSF52075">
    <property type="entry name" value="Outer arm dynein light chain 1"/>
    <property type="match status" value="1"/>
</dbReference>
<sequence>MECVYVWTTNRIVRSFRTIDTKLSQPNYIFTLYSVDSIFKIPMIYGLKIIGNGTETIKTFDCSKFPNLQFLHLENLNISKIINMLVLKRLETLQLQYNKLTTLVEIKTLQNIKILDISNNYLRVLPYINHLNLIQFNAINNPLSFKTALCRYQLLYKKSYYQLLELQMTNLPELSEILCFLQIYEVQYFKVILQDIKQKYQEIKSFKF</sequence>
<dbReference type="EMBL" id="KI546100">
    <property type="protein sequence ID" value="EST45265.1"/>
    <property type="molecule type" value="Genomic_DNA"/>
</dbReference>
<evidence type="ECO:0008006" key="2">
    <source>
        <dbReference type="Google" id="ProtNLM"/>
    </source>
</evidence>
<evidence type="ECO:0000313" key="1">
    <source>
        <dbReference type="EMBL" id="EST45265.1"/>
    </source>
</evidence>
<protein>
    <recommendedName>
        <fullName evidence="2">Leucine rich repeat protein</fullName>
    </recommendedName>
</protein>
<proteinExistence type="predicted"/>
<dbReference type="InterPro" id="IPR032675">
    <property type="entry name" value="LRR_dom_sf"/>
</dbReference>
<dbReference type="AlphaFoldDB" id="V6LKV7"/>